<feature type="region of interest" description="Disordered" evidence="1">
    <location>
        <begin position="46"/>
        <end position="104"/>
    </location>
</feature>
<dbReference type="AlphaFoldDB" id="A0A0E0I7W4"/>
<sequence>MAKERERELELYVEKGGNGRLFIGVKGSSEEKDEWVTAPMEWRRRRRRRLQRAERRERRRRAGRRHSGDWRAAMSAATRVPEQHASEEGGGRQRELGKRPERRA</sequence>
<dbReference type="Proteomes" id="UP000006591">
    <property type="component" value="Chromosome 8"/>
</dbReference>
<reference evidence="2" key="2">
    <citation type="submission" date="2018-04" db="EMBL/GenBank/DDBJ databases">
        <title>OnivRS2 (Oryza nivara Reference Sequence Version 2).</title>
        <authorList>
            <person name="Zhang J."/>
            <person name="Kudrna D."/>
            <person name="Lee S."/>
            <person name="Talag J."/>
            <person name="Rajasekar S."/>
            <person name="Welchert J."/>
            <person name="Hsing Y.-I."/>
            <person name="Wing R.A."/>
        </authorList>
    </citation>
    <scope>NUCLEOTIDE SEQUENCE [LARGE SCALE GENOMIC DNA]</scope>
    <source>
        <strain evidence="2">SL10</strain>
    </source>
</reference>
<keyword evidence="3" id="KW-1185">Reference proteome</keyword>
<evidence type="ECO:0000256" key="1">
    <source>
        <dbReference type="SAM" id="MobiDB-lite"/>
    </source>
</evidence>
<name>A0A0E0I7W4_ORYNI</name>
<dbReference type="Gramene" id="ONIVA08G04830.1">
    <property type="protein sequence ID" value="ONIVA08G04830.1"/>
    <property type="gene ID" value="ONIVA08G04830"/>
</dbReference>
<feature type="compositionally biased region" description="Basic and acidic residues" evidence="1">
    <location>
        <begin position="81"/>
        <end position="104"/>
    </location>
</feature>
<reference evidence="2" key="1">
    <citation type="submission" date="2015-04" db="UniProtKB">
        <authorList>
            <consortium name="EnsemblPlants"/>
        </authorList>
    </citation>
    <scope>IDENTIFICATION</scope>
    <source>
        <strain evidence="2">SL10</strain>
    </source>
</reference>
<protein>
    <submittedName>
        <fullName evidence="2">Uncharacterized protein</fullName>
    </submittedName>
</protein>
<dbReference type="HOGENOM" id="CLU_2254494_0_0_1"/>
<evidence type="ECO:0000313" key="2">
    <source>
        <dbReference type="EnsemblPlants" id="ONIVA08G04830.1"/>
    </source>
</evidence>
<organism evidence="2">
    <name type="scientific">Oryza nivara</name>
    <name type="common">Indian wild rice</name>
    <name type="synonym">Oryza sativa f. spontanea</name>
    <dbReference type="NCBI Taxonomy" id="4536"/>
    <lineage>
        <taxon>Eukaryota</taxon>
        <taxon>Viridiplantae</taxon>
        <taxon>Streptophyta</taxon>
        <taxon>Embryophyta</taxon>
        <taxon>Tracheophyta</taxon>
        <taxon>Spermatophyta</taxon>
        <taxon>Magnoliopsida</taxon>
        <taxon>Liliopsida</taxon>
        <taxon>Poales</taxon>
        <taxon>Poaceae</taxon>
        <taxon>BOP clade</taxon>
        <taxon>Oryzoideae</taxon>
        <taxon>Oryzeae</taxon>
        <taxon>Oryzinae</taxon>
        <taxon>Oryza</taxon>
    </lineage>
</organism>
<accession>A0A0E0I7W4</accession>
<proteinExistence type="predicted"/>
<evidence type="ECO:0000313" key="3">
    <source>
        <dbReference type="Proteomes" id="UP000006591"/>
    </source>
</evidence>
<dbReference type="EnsemblPlants" id="ONIVA08G04830.1">
    <property type="protein sequence ID" value="ONIVA08G04830.1"/>
    <property type="gene ID" value="ONIVA08G04830"/>
</dbReference>